<keyword evidence="3" id="KW-1185">Reference proteome</keyword>
<dbReference type="InterPro" id="IPR036390">
    <property type="entry name" value="WH_DNA-bd_sf"/>
</dbReference>
<keyword evidence="2" id="KW-0614">Plasmid</keyword>
<dbReference type="Proteomes" id="UP000006878">
    <property type="component" value="Plasmid pRE117-2"/>
</dbReference>
<dbReference type="InterPro" id="IPR005149">
    <property type="entry name" value="Tscrpt_reg_PadR_N"/>
</dbReference>
<dbReference type="Pfam" id="PF03551">
    <property type="entry name" value="PadR"/>
    <property type="match status" value="1"/>
</dbReference>
<reference evidence="3" key="2">
    <citation type="submission" date="2010-07" db="EMBL/GenBank/DDBJ databases">
        <title>Complete genome sequence of Arthrobacter arilaitensis (strain DSM 16368 / CIP 108037 / JCM 13566 / Re117).</title>
        <authorList>
            <person name="Genoscope."/>
        </authorList>
    </citation>
    <scope>NUCLEOTIDE SEQUENCE [LARGE SCALE GENOMIC DNA]</scope>
    <source>
        <strain evidence="3">DSM 16368 / CIP 108037 / IAM 15318 / JCM 13566 / Re117</strain>
        <plasmid evidence="3">pRE117-2</plasmid>
    </source>
</reference>
<dbReference type="InterPro" id="IPR052509">
    <property type="entry name" value="Metal_resp_DNA-bind_regulator"/>
</dbReference>
<organism evidence="2 3">
    <name type="scientific">Glutamicibacter arilaitensis (strain DSM 16368 / CIP 108037 / IAM 15318 / JCM 13566 / NCIMB 14258 / Re117)</name>
    <name type="common">Arthrobacter arilaitensis</name>
    <dbReference type="NCBI Taxonomy" id="861360"/>
    <lineage>
        <taxon>Bacteria</taxon>
        <taxon>Bacillati</taxon>
        <taxon>Actinomycetota</taxon>
        <taxon>Actinomycetes</taxon>
        <taxon>Micrococcales</taxon>
        <taxon>Micrococcaceae</taxon>
        <taxon>Glutamicibacter</taxon>
    </lineage>
</organism>
<proteinExistence type="predicted"/>
<protein>
    <submittedName>
        <fullName evidence="2">PadR-like family transcriptional regulator</fullName>
    </submittedName>
</protein>
<evidence type="ECO:0000313" key="2">
    <source>
        <dbReference type="EMBL" id="CBQ74092.1"/>
    </source>
</evidence>
<dbReference type="EMBL" id="FQ311476">
    <property type="protein sequence ID" value="CBQ74092.1"/>
    <property type="molecule type" value="Genomic_DNA"/>
</dbReference>
<dbReference type="Gene3D" id="1.10.10.10">
    <property type="entry name" value="Winged helix-like DNA-binding domain superfamily/Winged helix DNA-binding domain"/>
    <property type="match status" value="1"/>
</dbReference>
<dbReference type="PANTHER" id="PTHR33169">
    <property type="entry name" value="PADR-FAMILY TRANSCRIPTIONAL REGULATOR"/>
    <property type="match status" value="1"/>
</dbReference>
<evidence type="ECO:0000259" key="1">
    <source>
        <dbReference type="Pfam" id="PF03551"/>
    </source>
</evidence>
<feature type="domain" description="Transcription regulator PadR N-terminal" evidence="1">
    <location>
        <begin position="35"/>
        <end position="83"/>
    </location>
</feature>
<dbReference type="InterPro" id="IPR036388">
    <property type="entry name" value="WH-like_DNA-bd_sf"/>
</dbReference>
<evidence type="ECO:0000313" key="3">
    <source>
        <dbReference type="Proteomes" id="UP000006878"/>
    </source>
</evidence>
<dbReference type="GeneID" id="303183622"/>
<geneLocation type="plasmid" evidence="2 3">
    <name>pRE117-2</name>
</geneLocation>
<reference evidence="3" key="1">
    <citation type="journal article" date="2010" name="PLoS ONE">
        <title>The Arthrobacter arilaitensis Re117 genome sequence reveals its genetic adaptation to the surface of cheese.</title>
        <authorList>
            <person name="Monnet C."/>
            <person name="Loux V."/>
            <person name="Gibrat J.F."/>
            <person name="Spinnler E."/>
            <person name="Barbe V."/>
            <person name="Vacherie B."/>
            <person name="Gavory F."/>
            <person name="Gourbeyre E."/>
            <person name="Siguier P."/>
            <person name="Chandler M."/>
            <person name="Elleuch R."/>
            <person name="Irlinger F."/>
            <person name="Vallaeys T."/>
        </authorList>
    </citation>
    <scope>NUCLEOTIDE SEQUENCE</scope>
    <source>
        <strain evidence="3">DSM 16368 / CIP 108037 / IAM 15318 / JCM 13566 / Re117</strain>
    </source>
</reference>
<name>A0ABM9PSR8_GLUAR</name>
<sequence>MKITHSLVMVAMAILEMDRENDGQVWGYALSKRSGVRSGVLYPQLDRLMNEGWLDDHWEERVEGQKRPPRRYYTLTEQGRSNLGTLARKAAAEQRFKGIGVAFA</sequence>
<dbReference type="SUPFAM" id="SSF46785">
    <property type="entry name" value="Winged helix' DNA-binding domain"/>
    <property type="match status" value="1"/>
</dbReference>
<dbReference type="RefSeq" id="WP_013347349.1">
    <property type="nucleotide sequence ID" value="NC_014548.1"/>
</dbReference>
<gene>
    <name evidence="2" type="ordered locus">AARI_pII00050</name>
</gene>
<dbReference type="PANTHER" id="PTHR33169:SF14">
    <property type="entry name" value="TRANSCRIPTIONAL REGULATOR RV3488"/>
    <property type="match status" value="1"/>
</dbReference>
<accession>A0ABM9PSR8</accession>